<evidence type="ECO:0000313" key="3">
    <source>
        <dbReference type="EMBL" id="KAF4632333.1"/>
    </source>
</evidence>
<dbReference type="EMBL" id="JAAMPI010000356">
    <property type="protein sequence ID" value="KAF4632333.1"/>
    <property type="molecule type" value="Genomic_DNA"/>
</dbReference>
<protein>
    <recommendedName>
        <fullName evidence="2">Squalene epoxidase domain-containing protein</fullName>
    </recommendedName>
</protein>
<accession>A0A8H4RML5</accession>
<reference evidence="3 4" key="1">
    <citation type="submission" date="2020-03" db="EMBL/GenBank/DDBJ databases">
        <title>Draft Genome Sequence of Cudoniella acicularis.</title>
        <authorList>
            <person name="Buettner E."/>
            <person name="Kellner H."/>
        </authorList>
    </citation>
    <scope>NUCLEOTIDE SEQUENCE [LARGE SCALE GENOMIC DNA]</scope>
    <source>
        <strain evidence="3 4">DSM 108380</strain>
    </source>
</reference>
<feature type="compositionally biased region" description="Pro residues" evidence="1">
    <location>
        <begin position="126"/>
        <end position="143"/>
    </location>
</feature>
<organism evidence="3 4">
    <name type="scientific">Cudoniella acicularis</name>
    <dbReference type="NCBI Taxonomy" id="354080"/>
    <lineage>
        <taxon>Eukaryota</taxon>
        <taxon>Fungi</taxon>
        <taxon>Dikarya</taxon>
        <taxon>Ascomycota</taxon>
        <taxon>Pezizomycotina</taxon>
        <taxon>Leotiomycetes</taxon>
        <taxon>Helotiales</taxon>
        <taxon>Tricladiaceae</taxon>
        <taxon>Cudoniella</taxon>
    </lineage>
</organism>
<keyword evidence="4" id="KW-1185">Reference proteome</keyword>
<gene>
    <name evidence="3" type="ORF">G7Y89_g5792</name>
</gene>
<dbReference type="InterPro" id="IPR013698">
    <property type="entry name" value="Squalene_epoxidase"/>
</dbReference>
<dbReference type="OrthoDB" id="1678617at2759"/>
<dbReference type="GO" id="GO:0004506">
    <property type="term" value="F:squalene monooxygenase activity"/>
    <property type="evidence" value="ECO:0007669"/>
    <property type="project" value="InterPro"/>
</dbReference>
<comment type="caution">
    <text evidence="3">The sequence shown here is derived from an EMBL/GenBank/DDBJ whole genome shotgun (WGS) entry which is preliminary data.</text>
</comment>
<evidence type="ECO:0000259" key="2">
    <source>
        <dbReference type="Pfam" id="PF08491"/>
    </source>
</evidence>
<feature type="region of interest" description="Disordered" evidence="1">
    <location>
        <begin position="115"/>
        <end position="143"/>
    </location>
</feature>
<feature type="domain" description="Squalene epoxidase" evidence="2">
    <location>
        <begin position="33"/>
        <end position="85"/>
    </location>
</feature>
<proteinExistence type="predicted"/>
<evidence type="ECO:0000313" key="4">
    <source>
        <dbReference type="Proteomes" id="UP000566819"/>
    </source>
</evidence>
<name>A0A8H4RML5_9HELO</name>
<dbReference type="GO" id="GO:0050660">
    <property type="term" value="F:flavin adenine dinucleotide binding"/>
    <property type="evidence" value="ECO:0007669"/>
    <property type="project" value="InterPro"/>
</dbReference>
<evidence type="ECO:0000256" key="1">
    <source>
        <dbReference type="SAM" id="MobiDB-lite"/>
    </source>
</evidence>
<dbReference type="Proteomes" id="UP000566819">
    <property type="component" value="Unassembled WGS sequence"/>
</dbReference>
<dbReference type="GO" id="GO:0016020">
    <property type="term" value="C:membrane"/>
    <property type="evidence" value="ECO:0007669"/>
    <property type="project" value="InterPro"/>
</dbReference>
<dbReference type="Pfam" id="PF08491">
    <property type="entry name" value="SE"/>
    <property type="match status" value="1"/>
</dbReference>
<dbReference type="AlphaFoldDB" id="A0A8H4RML5"/>
<sequence length="143" mass="15776">MAANLCPFDIPSTILRAVRGEKGQVPRGELSYETDIKSKFWALEPQDVTLPSPHFGHVILGDFPPVLLYQIGKHETRALIDVADDLQSLRDPTLNRSIFKFQGTEISTGRRAYLVPSTPRSAPFDPTLPPPPTLPQPPPPTPT</sequence>